<gene>
    <name evidence="10" type="ordered locus">Solca_2764</name>
</gene>
<dbReference type="InterPro" id="IPR008969">
    <property type="entry name" value="CarboxyPept-like_regulatory"/>
</dbReference>
<dbReference type="Pfam" id="PF07715">
    <property type="entry name" value="Plug"/>
    <property type="match status" value="1"/>
</dbReference>
<evidence type="ECO:0000256" key="6">
    <source>
        <dbReference type="ARBA" id="ARBA00023237"/>
    </source>
</evidence>
<protein>
    <submittedName>
        <fullName evidence="10">TonB-linked outer membrane protein, SusC/RagA family</fullName>
    </submittedName>
</protein>
<keyword evidence="2 7" id="KW-0813">Transport</keyword>
<comment type="subcellular location">
    <subcellularLocation>
        <location evidence="1 7">Cell outer membrane</location>
        <topology evidence="1 7">Multi-pass membrane protein</topology>
    </subcellularLocation>
</comment>
<dbReference type="STRING" id="929556.Solca_2764"/>
<feature type="chain" id="PRO_5003615242" evidence="8">
    <location>
        <begin position="26"/>
        <end position="1041"/>
    </location>
</feature>
<name>H8KS05_SOLCM</name>
<dbReference type="NCBIfam" id="TIGR04057">
    <property type="entry name" value="SusC_RagA_signa"/>
    <property type="match status" value="1"/>
</dbReference>
<dbReference type="KEGG" id="scn:Solca_2764"/>
<keyword evidence="5 7" id="KW-0472">Membrane</keyword>
<dbReference type="InterPro" id="IPR023997">
    <property type="entry name" value="TonB-dep_OMP_SusC/RagA_CS"/>
</dbReference>
<dbReference type="AlphaFoldDB" id="H8KS05"/>
<keyword evidence="6 7" id="KW-0998">Cell outer membrane</keyword>
<dbReference type="InterPro" id="IPR036942">
    <property type="entry name" value="Beta-barrel_TonB_sf"/>
</dbReference>
<dbReference type="InterPro" id="IPR039426">
    <property type="entry name" value="TonB-dep_rcpt-like"/>
</dbReference>
<dbReference type="SUPFAM" id="SSF49464">
    <property type="entry name" value="Carboxypeptidase regulatory domain-like"/>
    <property type="match status" value="1"/>
</dbReference>
<dbReference type="InterPro" id="IPR012910">
    <property type="entry name" value="Plug_dom"/>
</dbReference>
<dbReference type="Proteomes" id="UP000007590">
    <property type="component" value="Chromosome"/>
</dbReference>
<dbReference type="EMBL" id="CP003349">
    <property type="protein sequence ID" value="AFD07793.1"/>
    <property type="molecule type" value="Genomic_DNA"/>
</dbReference>
<evidence type="ECO:0000259" key="9">
    <source>
        <dbReference type="Pfam" id="PF07715"/>
    </source>
</evidence>
<evidence type="ECO:0000313" key="11">
    <source>
        <dbReference type="Proteomes" id="UP000007590"/>
    </source>
</evidence>
<accession>H8KS05</accession>
<evidence type="ECO:0000256" key="8">
    <source>
        <dbReference type="SAM" id="SignalP"/>
    </source>
</evidence>
<dbReference type="HOGENOM" id="CLU_004317_2_1_10"/>
<evidence type="ECO:0000256" key="5">
    <source>
        <dbReference type="ARBA" id="ARBA00023136"/>
    </source>
</evidence>
<dbReference type="InterPro" id="IPR023996">
    <property type="entry name" value="TonB-dep_OMP_SusC/RagA"/>
</dbReference>
<keyword evidence="11" id="KW-1185">Reference proteome</keyword>
<dbReference type="Gene3D" id="2.60.40.1120">
    <property type="entry name" value="Carboxypeptidase-like, regulatory domain"/>
    <property type="match status" value="1"/>
</dbReference>
<dbReference type="NCBIfam" id="TIGR04056">
    <property type="entry name" value="OMP_RagA_SusC"/>
    <property type="match status" value="1"/>
</dbReference>
<organism evidence="10 11">
    <name type="scientific">Solitalea canadensis (strain ATCC 29591 / DSM 3403 / JCM 21819 / LMG 8368 / NBRC 15130 / NCIMB 12057 / USAM 9D)</name>
    <name type="common">Flexibacter canadensis</name>
    <dbReference type="NCBI Taxonomy" id="929556"/>
    <lineage>
        <taxon>Bacteria</taxon>
        <taxon>Pseudomonadati</taxon>
        <taxon>Bacteroidota</taxon>
        <taxon>Sphingobacteriia</taxon>
        <taxon>Sphingobacteriales</taxon>
        <taxon>Sphingobacteriaceae</taxon>
        <taxon>Solitalea</taxon>
    </lineage>
</organism>
<evidence type="ECO:0000256" key="2">
    <source>
        <dbReference type="ARBA" id="ARBA00022448"/>
    </source>
</evidence>
<evidence type="ECO:0000313" key="10">
    <source>
        <dbReference type="EMBL" id="AFD07793.1"/>
    </source>
</evidence>
<dbReference type="Pfam" id="PF13715">
    <property type="entry name" value="CarbopepD_reg_2"/>
    <property type="match status" value="1"/>
</dbReference>
<dbReference type="SUPFAM" id="SSF56935">
    <property type="entry name" value="Porins"/>
    <property type="match status" value="1"/>
</dbReference>
<proteinExistence type="inferred from homology"/>
<keyword evidence="3 7" id="KW-1134">Transmembrane beta strand</keyword>
<dbReference type="OrthoDB" id="9768177at2"/>
<feature type="signal peptide" evidence="8">
    <location>
        <begin position="1"/>
        <end position="25"/>
    </location>
</feature>
<keyword evidence="4 7" id="KW-0812">Transmembrane</keyword>
<dbReference type="Gene3D" id="2.170.130.10">
    <property type="entry name" value="TonB-dependent receptor, plug domain"/>
    <property type="match status" value="1"/>
</dbReference>
<reference evidence="10" key="1">
    <citation type="submission" date="2012-02" db="EMBL/GenBank/DDBJ databases">
        <title>The complete genome of Solitalea canadensis DSM 3403.</title>
        <authorList>
            <consortium name="US DOE Joint Genome Institute (JGI-PGF)"/>
            <person name="Lucas S."/>
            <person name="Copeland A."/>
            <person name="Lapidus A."/>
            <person name="Glavina del Rio T."/>
            <person name="Dalin E."/>
            <person name="Tice H."/>
            <person name="Bruce D."/>
            <person name="Goodwin L."/>
            <person name="Pitluck S."/>
            <person name="Peters L."/>
            <person name="Ovchinnikova G."/>
            <person name="Lu M."/>
            <person name="Kyrpides N."/>
            <person name="Mavromatis K."/>
            <person name="Ivanova N."/>
            <person name="Brettin T."/>
            <person name="Detter J.C."/>
            <person name="Han C."/>
            <person name="Larimer F."/>
            <person name="Land M."/>
            <person name="Hauser L."/>
            <person name="Markowitz V."/>
            <person name="Cheng J.-F."/>
            <person name="Hugenholtz P."/>
            <person name="Woyke T."/>
            <person name="Wu D."/>
            <person name="Spring S."/>
            <person name="Schroeder M."/>
            <person name="Kopitz M."/>
            <person name="Brambilla E."/>
            <person name="Klenk H.-P."/>
            <person name="Eisen J.A."/>
        </authorList>
    </citation>
    <scope>NUCLEOTIDE SEQUENCE</scope>
    <source>
        <strain evidence="10">DSM 3403</strain>
    </source>
</reference>
<dbReference type="InterPro" id="IPR037066">
    <property type="entry name" value="Plug_dom_sf"/>
</dbReference>
<dbReference type="Gene3D" id="2.40.170.20">
    <property type="entry name" value="TonB-dependent receptor, beta-barrel domain"/>
    <property type="match status" value="1"/>
</dbReference>
<evidence type="ECO:0000256" key="3">
    <source>
        <dbReference type="ARBA" id="ARBA00022452"/>
    </source>
</evidence>
<dbReference type="eggNOG" id="COG1629">
    <property type="taxonomic scope" value="Bacteria"/>
</dbReference>
<comment type="similarity">
    <text evidence="7">Belongs to the TonB-dependent receptor family.</text>
</comment>
<dbReference type="GO" id="GO:0009279">
    <property type="term" value="C:cell outer membrane"/>
    <property type="evidence" value="ECO:0007669"/>
    <property type="project" value="UniProtKB-SubCell"/>
</dbReference>
<feature type="domain" description="TonB-dependent receptor plug" evidence="9">
    <location>
        <begin position="119"/>
        <end position="244"/>
    </location>
</feature>
<keyword evidence="8" id="KW-0732">Signal</keyword>
<dbReference type="PROSITE" id="PS52016">
    <property type="entry name" value="TONB_DEPENDENT_REC_3"/>
    <property type="match status" value="1"/>
</dbReference>
<evidence type="ECO:0000256" key="7">
    <source>
        <dbReference type="PROSITE-ProRule" id="PRU01360"/>
    </source>
</evidence>
<evidence type="ECO:0000256" key="1">
    <source>
        <dbReference type="ARBA" id="ARBA00004571"/>
    </source>
</evidence>
<evidence type="ECO:0000256" key="4">
    <source>
        <dbReference type="ARBA" id="ARBA00022692"/>
    </source>
</evidence>
<dbReference type="RefSeq" id="WP_014681020.1">
    <property type="nucleotide sequence ID" value="NC_017770.1"/>
</dbReference>
<sequence length="1041" mass="114192">MRAIFTQKNALLLFALLLFSTVVMAQNKVTGKVTSAPDGLPMPGVIISVKNSTKGTTTDVDGNYTLNVPLQSVISFNFLGFAKREVTFTGQSTINIVLEAENKSLGEVVVTALGIKREKKSLGYAVQEVKGENLVETRENNIANALSGKVAGLQVVRSSNGPAGSSKIVLRGNNSLTGSNQPLVVVDGVPVDNFTGATNNDFWNPTLDMGNGMSDINPEDIESLSVLKGPSAAALYGSRAGNGVILITTKSGKKQNGLGITVNSSVGLENVFTNPKMQNSFGQGENNIYNKESNLSWGPKIEGQSVQTWDGKNTPMASYDNVGNYLDQGVSYNQNVTFQQVYNQTSIYSSLNYLDDKSMIPGVKLNKLNLMAKAVSHFGPENRWTVDTKVQYTNSNAQNRPQGGPRGDNAFYTSYLLPRSLDITQFSNPLDANNNMLWYRGNTSQVNPYWTSKYNNNQDIRDRLMMNGSLKYEFTNWLNAEVKGGADMYTTNFEAKLYGGSPITPTGRYSMGKQTFKETNFSTLFTAKKDNIFGKVGGVATLGGNLMSQKFSSLTNSVGELNARDLFSLRNGKNNAVVDQLGTEKKINSVYGSLQVNYDAYLFVDATFRNDWTTALSKENRSFFYPSISVSNVFTDMMEKMGANMPSWISYGKLRASYAVVGNDMNAYQLYNTYKIDKDPNGNTTASRNEILFDSSVKNELIKSFEVGGDMRFFEGRFGFDVAWYKSNATNQLINLPMDPLSGYKYKKINAGNIENRGFEITADAKILTNPQSLNWNLMVNYSTNKNIIKELYQDVNLYPLGGYDDVQIVAVVGEKYGDIYGSRFKRVNDASSPFNGQLLVDENGLPQRDEQIVRLGNQQPTDLVGITNTFNYKGFGLSFMFDGRFGGKIFSGTNAAMQATGTAAATVVNGARDNMVVGGAVLNPTTNKYEANTKAVTPQLYWDRVAGGNLGITEANLYDASNIRLRNVQLSYDLPAKFLSKTPIQRAKFGVTCNNVWLIKSHMNGVDPESVYATGTNAVGFENASAPTTRTFLFNVTLGF</sequence>